<organism evidence="4">
    <name type="scientific">Haemonchus placei</name>
    <name type="common">Barber's pole worm</name>
    <dbReference type="NCBI Taxonomy" id="6290"/>
    <lineage>
        <taxon>Eukaryota</taxon>
        <taxon>Metazoa</taxon>
        <taxon>Ecdysozoa</taxon>
        <taxon>Nematoda</taxon>
        <taxon>Chromadorea</taxon>
        <taxon>Rhabditida</taxon>
        <taxon>Rhabditina</taxon>
        <taxon>Rhabditomorpha</taxon>
        <taxon>Strongyloidea</taxon>
        <taxon>Trichostrongylidae</taxon>
        <taxon>Haemonchus</taxon>
    </lineage>
</organism>
<dbReference type="EMBL" id="UZAF01017625">
    <property type="protein sequence ID" value="VDO43422.1"/>
    <property type="molecule type" value="Genomic_DNA"/>
</dbReference>
<dbReference type="WBParaSite" id="HPLM_0001165801-mRNA-1">
    <property type="protein sequence ID" value="HPLM_0001165801-mRNA-1"/>
    <property type="gene ID" value="HPLM_0001165801"/>
</dbReference>
<sequence>MPHRAGGGEQGDDIMNMKFMENVPEVGEVPTDVVRQSCKKLCSDGPPADLSNEKDGEFSGKSSEHEKIGEESNV</sequence>
<reference evidence="2 3" key="2">
    <citation type="submission" date="2018-11" db="EMBL/GenBank/DDBJ databases">
        <authorList>
            <consortium name="Pathogen Informatics"/>
        </authorList>
    </citation>
    <scope>NUCLEOTIDE SEQUENCE [LARGE SCALE GENOMIC DNA]</scope>
    <source>
        <strain evidence="2 3">MHpl1</strain>
    </source>
</reference>
<protein>
    <submittedName>
        <fullName evidence="2 4">Uncharacterized protein</fullName>
    </submittedName>
</protein>
<accession>A0A0N4WKP1</accession>
<evidence type="ECO:0000313" key="2">
    <source>
        <dbReference type="EMBL" id="VDO43422.1"/>
    </source>
</evidence>
<evidence type="ECO:0000313" key="4">
    <source>
        <dbReference type="WBParaSite" id="HPLM_0001165801-mRNA-1"/>
    </source>
</evidence>
<evidence type="ECO:0000256" key="1">
    <source>
        <dbReference type="SAM" id="MobiDB-lite"/>
    </source>
</evidence>
<keyword evidence="3" id="KW-1185">Reference proteome</keyword>
<reference evidence="4" key="1">
    <citation type="submission" date="2017-02" db="UniProtKB">
        <authorList>
            <consortium name="WormBaseParasite"/>
        </authorList>
    </citation>
    <scope>IDENTIFICATION</scope>
</reference>
<dbReference type="Proteomes" id="UP000268014">
    <property type="component" value="Unassembled WGS sequence"/>
</dbReference>
<name>A0A0N4WKP1_HAEPC</name>
<dbReference type="AlphaFoldDB" id="A0A0N4WKP1"/>
<feature type="region of interest" description="Disordered" evidence="1">
    <location>
        <begin position="40"/>
        <end position="74"/>
    </location>
</feature>
<proteinExistence type="predicted"/>
<feature type="compositionally biased region" description="Basic and acidic residues" evidence="1">
    <location>
        <begin position="51"/>
        <end position="74"/>
    </location>
</feature>
<evidence type="ECO:0000313" key="3">
    <source>
        <dbReference type="Proteomes" id="UP000268014"/>
    </source>
</evidence>
<gene>
    <name evidence="2" type="ORF">HPLM_LOCUS11650</name>
</gene>